<evidence type="ECO:0000256" key="1">
    <source>
        <dbReference type="ARBA" id="ARBA00009410"/>
    </source>
</evidence>
<dbReference type="InterPro" id="IPR036188">
    <property type="entry name" value="FAD/NAD-bd_sf"/>
</dbReference>
<keyword evidence="5" id="KW-1185">Reference proteome</keyword>
<evidence type="ECO:0000256" key="2">
    <source>
        <dbReference type="ARBA" id="ARBA00023002"/>
    </source>
</evidence>
<name>A0ABT0YQK8_9BURK</name>
<protein>
    <submittedName>
        <fullName evidence="4">FAD-dependent oxidoreductase</fullName>
    </submittedName>
</protein>
<accession>A0ABT0YQK8</accession>
<feature type="domain" description="FAD dependent oxidoreductase" evidence="3">
    <location>
        <begin position="2"/>
        <end position="417"/>
    </location>
</feature>
<dbReference type="Gene3D" id="3.50.50.60">
    <property type="entry name" value="FAD/NAD(P)-binding domain"/>
    <property type="match status" value="2"/>
</dbReference>
<dbReference type="EMBL" id="JAMKFE010000009">
    <property type="protein sequence ID" value="MCM5681022.1"/>
    <property type="molecule type" value="Genomic_DNA"/>
</dbReference>
<dbReference type="RefSeq" id="WP_251779471.1">
    <property type="nucleotide sequence ID" value="NZ_JAMKFE010000009.1"/>
</dbReference>
<evidence type="ECO:0000313" key="4">
    <source>
        <dbReference type="EMBL" id="MCM5681022.1"/>
    </source>
</evidence>
<sequence>MRVAIVGAGIAGVSAAHVLASEGHQVTVYERRGSVAAEASYAQLGLVAPSLAGPGLLSPFASIASRSWWRLPREAHVRPGWRLANWRWLWQTRQSMARRSELQPALRELAACGHREHARFVAMQRVEFEACRGHIVLLRYPAQLPGARQTFDALRAQGHAAQWLSAEECRAMEPGLEREARLSAAILFPSDEAANCRQIAHLMKEACERMGAEFRFATEVTRIETGRSPRVHSAAQAAATSFVSRHAPGGSSRSSAPVNHPDQDDFDVVMLCTGAQSTRLLSALGLSLPLMPVHGYTVTANLRHLERCPRAAITDADRGVSIVRFGQRVRIGGGLEIGTPVHDHHESMLRSLYAVLDRWFPGAAHKAHAQTWKGTCLQLPDGLPLIGESGATGVWLNLGHANQGWATACAAARLLADALAGRGTELPLTGFGLQRLRAT</sequence>
<reference evidence="4" key="1">
    <citation type="submission" date="2022-05" db="EMBL/GenBank/DDBJ databases">
        <title>Schlegelella sp. nov., isolated from mangrove soil.</title>
        <authorList>
            <person name="Liu Y."/>
            <person name="Ge X."/>
            <person name="Liu W."/>
        </authorList>
    </citation>
    <scope>NUCLEOTIDE SEQUENCE</scope>
    <source>
        <strain evidence="4">S2-27</strain>
    </source>
</reference>
<dbReference type="SUPFAM" id="SSF51905">
    <property type="entry name" value="FAD/NAD(P)-binding domain"/>
    <property type="match status" value="1"/>
</dbReference>
<proteinExistence type="inferred from homology"/>
<evidence type="ECO:0000313" key="5">
    <source>
        <dbReference type="Proteomes" id="UP001165541"/>
    </source>
</evidence>
<dbReference type="InterPro" id="IPR006076">
    <property type="entry name" value="FAD-dep_OxRdtase"/>
</dbReference>
<dbReference type="Proteomes" id="UP001165541">
    <property type="component" value="Unassembled WGS sequence"/>
</dbReference>
<dbReference type="Gene3D" id="3.30.9.10">
    <property type="entry name" value="D-Amino Acid Oxidase, subunit A, domain 2"/>
    <property type="match status" value="1"/>
</dbReference>
<evidence type="ECO:0000259" key="3">
    <source>
        <dbReference type="Pfam" id="PF01266"/>
    </source>
</evidence>
<dbReference type="PANTHER" id="PTHR13847:SF280">
    <property type="entry name" value="D-AMINO ACID DEHYDROGENASE"/>
    <property type="match status" value="1"/>
</dbReference>
<comment type="similarity">
    <text evidence="1">Belongs to the DadA oxidoreductase family.</text>
</comment>
<keyword evidence="2" id="KW-0560">Oxidoreductase</keyword>
<gene>
    <name evidence="4" type="ORF">M8A51_15970</name>
</gene>
<dbReference type="PANTHER" id="PTHR13847">
    <property type="entry name" value="SARCOSINE DEHYDROGENASE-RELATED"/>
    <property type="match status" value="1"/>
</dbReference>
<comment type="caution">
    <text evidence="4">The sequence shown here is derived from an EMBL/GenBank/DDBJ whole genome shotgun (WGS) entry which is preliminary data.</text>
</comment>
<dbReference type="Pfam" id="PF01266">
    <property type="entry name" value="DAO"/>
    <property type="match status" value="1"/>
</dbReference>
<organism evidence="4 5">
    <name type="scientific">Caldimonas mangrovi</name>
    <dbReference type="NCBI Taxonomy" id="2944811"/>
    <lineage>
        <taxon>Bacteria</taxon>
        <taxon>Pseudomonadati</taxon>
        <taxon>Pseudomonadota</taxon>
        <taxon>Betaproteobacteria</taxon>
        <taxon>Burkholderiales</taxon>
        <taxon>Sphaerotilaceae</taxon>
        <taxon>Caldimonas</taxon>
    </lineage>
</organism>